<accession>A0A4Y2FVP1</accession>
<keyword evidence="3" id="KW-1185">Reference proteome</keyword>
<evidence type="ECO:0000256" key="1">
    <source>
        <dbReference type="SAM" id="MobiDB-lite"/>
    </source>
</evidence>
<dbReference type="AlphaFoldDB" id="A0A4Y2FVP1"/>
<protein>
    <submittedName>
        <fullName evidence="2">Uncharacterized protein</fullName>
    </submittedName>
</protein>
<evidence type="ECO:0000313" key="3">
    <source>
        <dbReference type="Proteomes" id="UP000499080"/>
    </source>
</evidence>
<evidence type="ECO:0000313" key="2">
    <source>
        <dbReference type="EMBL" id="GBM44616.1"/>
    </source>
</evidence>
<reference evidence="2 3" key="1">
    <citation type="journal article" date="2019" name="Sci. Rep.">
        <title>Orb-weaving spider Araneus ventricosus genome elucidates the spidroin gene catalogue.</title>
        <authorList>
            <person name="Kono N."/>
            <person name="Nakamura H."/>
            <person name="Ohtoshi R."/>
            <person name="Moran D.A.P."/>
            <person name="Shinohara A."/>
            <person name="Yoshida Y."/>
            <person name="Fujiwara M."/>
            <person name="Mori M."/>
            <person name="Tomita M."/>
            <person name="Arakawa K."/>
        </authorList>
    </citation>
    <scope>NUCLEOTIDE SEQUENCE [LARGE SCALE GENOMIC DNA]</scope>
</reference>
<comment type="caution">
    <text evidence="2">The sequence shown here is derived from an EMBL/GenBank/DDBJ whole genome shotgun (WGS) entry which is preliminary data.</text>
</comment>
<gene>
    <name evidence="2" type="ORF">AVEN_221854_1</name>
</gene>
<dbReference type="Proteomes" id="UP000499080">
    <property type="component" value="Unassembled WGS sequence"/>
</dbReference>
<name>A0A4Y2FVP1_ARAVE</name>
<feature type="compositionally biased region" description="Polar residues" evidence="1">
    <location>
        <begin position="9"/>
        <end position="29"/>
    </location>
</feature>
<organism evidence="2 3">
    <name type="scientific">Araneus ventricosus</name>
    <name type="common">Orbweaver spider</name>
    <name type="synonym">Epeira ventricosa</name>
    <dbReference type="NCBI Taxonomy" id="182803"/>
    <lineage>
        <taxon>Eukaryota</taxon>
        <taxon>Metazoa</taxon>
        <taxon>Ecdysozoa</taxon>
        <taxon>Arthropoda</taxon>
        <taxon>Chelicerata</taxon>
        <taxon>Arachnida</taxon>
        <taxon>Araneae</taxon>
        <taxon>Araneomorphae</taxon>
        <taxon>Entelegynae</taxon>
        <taxon>Araneoidea</taxon>
        <taxon>Araneidae</taxon>
        <taxon>Araneus</taxon>
    </lineage>
</organism>
<sequence length="109" mass="12432">MDSRRDLSTKPTKVLSLTVNPPHTNTNAHTLPIHCSKRGEKSSYISSKMVQTLSHLNCWSSFKCNCWGFETKDLCGVAVHRTQEQAGELESLECMHIEQHKWTQRNSMS</sequence>
<feature type="region of interest" description="Disordered" evidence="1">
    <location>
        <begin position="1"/>
        <end position="31"/>
    </location>
</feature>
<proteinExistence type="predicted"/>
<dbReference type="EMBL" id="BGPR01001070">
    <property type="protein sequence ID" value="GBM44616.1"/>
    <property type="molecule type" value="Genomic_DNA"/>
</dbReference>